<reference evidence="3 4" key="1">
    <citation type="submission" date="2018-10" db="EMBL/GenBank/DDBJ databases">
        <title>Robbsia sp. DHC34, isolated from soil.</title>
        <authorList>
            <person name="Gao Z.-H."/>
            <person name="Qiu L.-H."/>
        </authorList>
    </citation>
    <scope>NUCLEOTIDE SEQUENCE [LARGE SCALE GENOMIC DNA]</scope>
    <source>
        <strain evidence="3 4">DHC34</strain>
    </source>
</reference>
<dbReference type="OrthoDB" id="9813321at2"/>
<dbReference type="NCBIfam" id="TIGR02605">
    <property type="entry name" value="CxxC_CxxC_SSSS"/>
    <property type="match status" value="1"/>
</dbReference>
<accession>A0A494Y5T2</accession>
<dbReference type="AlphaFoldDB" id="A0A494Y5T2"/>
<feature type="compositionally biased region" description="Low complexity" evidence="1">
    <location>
        <begin position="88"/>
        <end position="102"/>
    </location>
</feature>
<dbReference type="EMBL" id="RBZU01000002">
    <property type="protein sequence ID" value="RKP57452.1"/>
    <property type="molecule type" value="Genomic_DNA"/>
</dbReference>
<name>A0A494Y5T2_9BURK</name>
<feature type="domain" description="Putative regulatory protein FmdB zinc ribbon" evidence="2">
    <location>
        <begin position="1"/>
        <end position="41"/>
    </location>
</feature>
<organism evidence="3 4">
    <name type="scientific">Pararobbsia silviterrae</name>
    <dbReference type="NCBI Taxonomy" id="1792498"/>
    <lineage>
        <taxon>Bacteria</taxon>
        <taxon>Pseudomonadati</taxon>
        <taxon>Pseudomonadota</taxon>
        <taxon>Betaproteobacteria</taxon>
        <taxon>Burkholderiales</taxon>
        <taxon>Burkholderiaceae</taxon>
        <taxon>Pararobbsia</taxon>
    </lineage>
</organism>
<gene>
    <name evidence="3" type="ORF">D7S86_05620</name>
</gene>
<keyword evidence="4" id="KW-1185">Reference proteome</keyword>
<sequence length="116" mass="12234">MPTYDYRCESCGVFTVMRRIADRDTDCACPECGTLSTRTISMPQLALMAGTARAGHQINERAAHAPQHSSAYRHVHGPGCGCGSSRKAATGQSGAQTGAPGAMKGNPSARPWMISH</sequence>
<dbReference type="Pfam" id="PF09723">
    <property type="entry name" value="Zn_ribbon_8"/>
    <property type="match status" value="1"/>
</dbReference>
<evidence type="ECO:0000313" key="3">
    <source>
        <dbReference type="EMBL" id="RKP57452.1"/>
    </source>
</evidence>
<dbReference type="Proteomes" id="UP000270342">
    <property type="component" value="Unassembled WGS sequence"/>
</dbReference>
<comment type="caution">
    <text evidence="3">The sequence shown here is derived from an EMBL/GenBank/DDBJ whole genome shotgun (WGS) entry which is preliminary data.</text>
</comment>
<evidence type="ECO:0000256" key="1">
    <source>
        <dbReference type="SAM" id="MobiDB-lite"/>
    </source>
</evidence>
<protein>
    <submittedName>
        <fullName evidence="3">Zinc ribbon domain-containing protein</fullName>
    </submittedName>
</protein>
<feature type="region of interest" description="Disordered" evidence="1">
    <location>
        <begin position="81"/>
        <end position="116"/>
    </location>
</feature>
<dbReference type="SMART" id="SM00834">
    <property type="entry name" value="CxxC_CXXC_SSSS"/>
    <property type="match status" value="1"/>
</dbReference>
<evidence type="ECO:0000313" key="4">
    <source>
        <dbReference type="Proteomes" id="UP000270342"/>
    </source>
</evidence>
<dbReference type="RefSeq" id="WP_121084433.1">
    <property type="nucleotide sequence ID" value="NZ_RBZU01000002.1"/>
</dbReference>
<evidence type="ECO:0000259" key="2">
    <source>
        <dbReference type="SMART" id="SM00834"/>
    </source>
</evidence>
<proteinExistence type="predicted"/>
<dbReference type="InterPro" id="IPR013429">
    <property type="entry name" value="Regulatory_FmdB_Zinc_ribbon"/>
</dbReference>